<sequence>MVDEFVMCGVVGHIFVRCPTTIGTSINEGVGSICTPMLHPPPRVIAPPSRDKNDVRSGSTLLWLPEEELDKLLHSPSRQEQVEEVEEENVEKLNGDDPHVNPIEEYLSGAPSVCSTVEEDMDGGELGEEGLRAADDLYSDDIENMVEPTENNIILEQHKGKALENIVWGIARAYTVVEHGRCMGKLKELSDGAWAWMKAIPFNLLCRAYFDHTAKCEHLTNIFSESFNSWMIGLRDLPVCQFIEKLHLKIVTLMFNRRKKAREWSVDDVVPRAKKLHESHKVEYHKYIYRGVIDSELGIASNIWSVKTIHSRWVVNLDSRTCECMVWQLSEMPCVHVSLLIDKQRWNWESFCHTCFKISSYIDTYKDHITPFSHMSTWDNSISRVLPPPLRRPPGRPKEKLCYEAKILRDEAFLQRALSFYRLIVAWLVGVVGVYKMPLPPTFPMEFTCMPEHFVEDTLELLIFTSRTPKAHDGFLLDDFLNFIIMFMASPEYIRNPYLRAKMVKFLNCWMPHRSGSASTTSLFELYQLSLQYLVHDLLKLYVDIEFIGSHTQFYDKFNILHNIANLLEYLWQVPIHRNAWKQIAKEEKGVYLNFLNFLINDSIFLLDESLTKILELKDMAMKKNKMKQTLNSSFDGEICIPLEEQVEAQFLFLIK</sequence>
<dbReference type="OrthoDB" id="20295at2759"/>
<comment type="pathway">
    <text evidence="2">Protein modification; protein ubiquitination.</text>
</comment>
<evidence type="ECO:0000256" key="5">
    <source>
        <dbReference type="ARBA" id="ARBA00023242"/>
    </source>
</evidence>
<gene>
    <name evidence="8" type="ORF">GIB67_034834</name>
</gene>
<dbReference type="AlphaFoldDB" id="A0A7J7ME79"/>
<dbReference type="GO" id="GO:0036503">
    <property type="term" value="P:ERAD pathway"/>
    <property type="evidence" value="ECO:0007669"/>
    <property type="project" value="InterPro"/>
</dbReference>
<dbReference type="Proteomes" id="UP000541444">
    <property type="component" value="Unassembled WGS sequence"/>
</dbReference>
<keyword evidence="6" id="KW-0863">Zinc-finger</keyword>
<dbReference type="InterPro" id="IPR019474">
    <property type="entry name" value="Ub_conjug_fac_E4_core"/>
</dbReference>
<reference evidence="8 9" key="1">
    <citation type="journal article" date="2020" name="IScience">
        <title>Genome Sequencing of the Endangered Kingdonia uniflora (Circaeasteraceae, Ranunculales) Reveals Potential Mechanisms of Evolutionary Specialization.</title>
        <authorList>
            <person name="Sun Y."/>
            <person name="Deng T."/>
            <person name="Zhang A."/>
            <person name="Moore M.J."/>
            <person name="Landis J.B."/>
            <person name="Lin N."/>
            <person name="Zhang H."/>
            <person name="Zhang X."/>
            <person name="Huang J."/>
            <person name="Zhang X."/>
            <person name="Sun H."/>
            <person name="Wang H."/>
        </authorList>
    </citation>
    <scope>NUCLEOTIDE SEQUENCE [LARGE SCALE GENOMIC DNA]</scope>
    <source>
        <strain evidence="8">TB1705</strain>
        <tissue evidence="8">Leaf</tissue>
    </source>
</reference>
<evidence type="ECO:0000259" key="7">
    <source>
        <dbReference type="PROSITE" id="PS50966"/>
    </source>
</evidence>
<dbReference type="InterPro" id="IPR045132">
    <property type="entry name" value="UBE4"/>
</dbReference>
<dbReference type="GO" id="GO:0034450">
    <property type="term" value="F:ubiquitin-ubiquitin ligase activity"/>
    <property type="evidence" value="ECO:0007669"/>
    <property type="project" value="InterPro"/>
</dbReference>
<accession>A0A7J7ME79</accession>
<dbReference type="PANTHER" id="PTHR13931">
    <property type="entry name" value="UBIQUITINATION FACTOR E4"/>
    <property type="match status" value="1"/>
</dbReference>
<feature type="domain" description="SWIM-type" evidence="7">
    <location>
        <begin position="313"/>
        <end position="345"/>
    </location>
</feature>
<dbReference type="InterPro" id="IPR007527">
    <property type="entry name" value="Znf_SWIM"/>
</dbReference>
<evidence type="ECO:0000313" key="8">
    <source>
        <dbReference type="EMBL" id="KAF6153112.1"/>
    </source>
</evidence>
<dbReference type="GO" id="GO:0000209">
    <property type="term" value="P:protein polyubiquitination"/>
    <property type="evidence" value="ECO:0007669"/>
    <property type="project" value="TreeGrafter"/>
</dbReference>
<evidence type="ECO:0000256" key="4">
    <source>
        <dbReference type="ARBA" id="ARBA00022786"/>
    </source>
</evidence>
<dbReference type="EMBL" id="JACGCM010001586">
    <property type="protein sequence ID" value="KAF6153112.1"/>
    <property type="molecule type" value="Genomic_DNA"/>
</dbReference>
<protein>
    <recommendedName>
        <fullName evidence="7">SWIM-type domain-containing protein</fullName>
    </recommendedName>
</protein>
<evidence type="ECO:0000256" key="1">
    <source>
        <dbReference type="ARBA" id="ARBA00004123"/>
    </source>
</evidence>
<dbReference type="Pfam" id="PF10408">
    <property type="entry name" value="Ufd2P_core"/>
    <property type="match status" value="1"/>
</dbReference>
<keyword evidence="6" id="KW-0479">Metal-binding</keyword>
<dbReference type="GO" id="GO:0005737">
    <property type="term" value="C:cytoplasm"/>
    <property type="evidence" value="ECO:0007669"/>
    <property type="project" value="TreeGrafter"/>
</dbReference>
<keyword evidence="6" id="KW-0862">Zinc</keyword>
<dbReference type="PROSITE" id="PS50966">
    <property type="entry name" value="ZF_SWIM"/>
    <property type="match status" value="1"/>
</dbReference>
<comment type="subcellular location">
    <subcellularLocation>
        <location evidence="1">Nucleus</location>
    </subcellularLocation>
</comment>
<dbReference type="GO" id="GO:0008270">
    <property type="term" value="F:zinc ion binding"/>
    <property type="evidence" value="ECO:0007669"/>
    <property type="project" value="UniProtKB-KW"/>
</dbReference>
<evidence type="ECO:0000256" key="6">
    <source>
        <dbReference type="PROSITE-ProRule" id="PRU00325"/>
    </source>
</evidence>
<dbReference type="GO" id="GO:0000151">
    <property type="term" value="C:ubiquitin ligase complex"/>
    <property type="evidence" value="ECO:0007669"/>
    <property type="project" value="InterPro"/>
</dbReference>
<proteinExistence type="predicted"/>
<evidence type="ECO:0000256" key="2">
    <source>
        <dbReference type="ARBA" id="ARBA00004906"/>
    </source>
</evidence>
<comment type="caution">
    <text evidence="8">The sequence shown here is derived from an EMBL/GenBank/DDBJ whole genome shotgun (WGS) entry which is preliminary data.</text>
</comment>
<keyword evidence="9" id="KW-1185">Reference proteome</keyword>
<keyword evidence="5" id="KW-0539">Nucleus</keyword>
<keyword evidence="3" id="KW-0808">Transferase</keyword>
<dbReference type="PANTHER" id="PTHR13931:SF2">
    <property type="entry name" value="UBIQUITIN CONJUGATION FACTOR E4 B"/>
    <property type="match status" value="1"/>
</dbReference>
<evidence type="ECO:0000313" key="9">
    <source>
        <dbReference type="Proteomes" id="UP000541444"/>
    </source>
</evidence>
<organism evidence="8 9">
    <name type="scientific">Kingdonia uniflora</name>
    <dbReference type="NCBI Taxonomy" id="39325"/>
    <lineage>
        <taxon>Eukaryota</taxon>
        <taxon>Viridiplantae</taxon>
        <taxon>Streptophyta</taxon>
        <taxon>Embryophyta</taxon>
        <taxon>Tracheophyta</taxon>
        <taxon>Spermatophyta</taxon>
        <taxon>Magnoliopsida</taxon>
        <taxon>Ranunculales</taxon>
        <taxon>Circaeasteraceae</taxon>
        <taxon>Kingdonia</taxon>
    </lineage>
</organism>
<dbReference type="GO" id="GO:0005634">
    <property type="term" value="C:nucleus"/>
    <property type="evidence" value="ECO:0007669"/>
    <property type="project" value="UniProtKB-SubCell"/>
</dbReference>
<dbReference type="UniPathway" id="UPA00143"/>
<dbReference type="GO" id="GO:0006511">
    <property type="term" value="P:ubiquitin-dependent protein catabolic process"/>
    <property type="evidence" value="ECO:0007669"/>
    <property type="project" value="InterPro"/>
</dbReference>
<evidence type="ECO:0000256" key="3">
    <source>
        <dbReference type="ARBA" id="ARBA00022679"/>
    </source>
</evidence>
<name>A0A7J7ME79_9MAGN</name>
<keyword evidence="4" id="KW-0833">Ubl conjugation pathway</keyword>